<dbReference type="RefSeq" id="WP_176334822.1">
    <property type="nucleotide sequence ID" value="NZ_BAAAEF010000013.1"/>
</dbReference>
<evidence type="ECO:0000313" key="2">
    <source>
        <dbReference type="Proteomes" id="UP000509371"/>
    </source>
</evidence>
<dbReference type="Gene3D" id="2.40.128.140">
    <property type="entry name" value="Outer membrane protein"/>
    <property type="match status" value="1"/>
</dbReference>
<name>A0A859CUE9_9GAMM</name>
<reference evidence="1 2" key="1">
    <citation type="submission" date="2020-06" db="EMBL/GenBank/DDBJ databases">
        <authorList>
            <person name="Voronona O.L."/>
            <person name="Aksenova E.I."/>
            <person name="Kunda M.S."/>
            <person name="Semenov A.N."/>
            <person name="Ryzhova N."/>
        </authorList>
    </citation>
    <scope>NUCLEOTIDE SEQUENCE [LARGE SCALE GENOMIC DNA]</scope>
    <source>
        <strain evidence="1 2">MPKMM3633</strain>
    </source>
</reference>
<sequence length="348" mass="38832">MARVQKVSDNRKKGMVVKRSVLAIQRYFLGFSLLFGMPVYADINWMSATLDNDFFVNEDNGYTNGVYVSFYDIHENVTAVKQPDFWVAPLMWSMPKQGIDNVVNVYSAGQALTTSYDIAEVNPEEGSLPYSGLLSFTNTYITANADHADRVSTTLGVVGPLAMGEQTQKTIHKIIGAQKPMGWDTQLENEVVFEFSRGRSWRTWVSDSGKMDFLSGVDASVGTLRSGVSTGVMLRYGHNLDDSYPTVLLSASRSSNPLAVNRGWFVYTGVKYNYIFNQIFTNGNTFRDSQSVDYDHNQNMFTSGLSYSWGSGALAFAINAPFTLNGDTNDRELDKLTRYGTLTFAWQI</sequence>
<accession>A0A859CUE9</accession>
<organism evidence="1 2">
    <name type="scientific">Marinomonas primoryensis</name>
    <dbReference type="NCBI Taxonomy" id="178399"/>
    <lineage>
        <taxon>Bacteria</taxon>
        <taxon>Pseudomonadati</taxon>
        <taxon>Pseudomonadota</taxon>
        <taxon>Gammaproteobacteria</taxon>
        <taxon>Oceanospirillales</taxon>
        <taxon>Oceanospirillaceae</taxon>
        <taxon>Marinomonas</taxon>
    </lineage>
</organism>
<evidence type="ECO:0000313" key="1">
    <source>
        <dbReference type="EMBL" id="QKK79916.1"/>
    </source>
</evidence>
<dbReference type="InterPro" id="IPR037107">
    <property type="entry name" value="Put_OMP_sf"/>
</dbReference>
<dbReference type="Pfam" id="PF09982">
    <property type="entry name" value="LpxR"/>
    <property type="match status" value="1"/>
</dbReference>
<dbReference type="KEGG" id="mpri:MP3633_1182"/>
<dbReference type="Proteomes" id="UP000509371">
    <property type="component" value="Chromosome"/>
</dbReference>
<gene>
    <name evidence="1" type="ORF">MP3633_1182</name>
</gene>
<proteinExistence type="predicted"/>
<dbReference type="AlphaFoldDB" id="A0A859CUE9"/>
<protein>
    <submittedName>
        <fullName evidence="1">DUF2219 superfamily protein</fullName>
    </submittedName>
</protein>
<dbReference type="InterPro" id="IPR018707">
    <property type="entry name" value="LpxR"/>
</dbReference>
<dbReference type="EMBL" id="CP054301">
    <property type="protein sequence ID" value="QKK79916.1"/>
    <property type="molecule type" value="Genomic_DNA"/>
</dbReference>